<name>A0ABR1YPL6_9PEZI</name>
<protein>
    <submittedName>
        <fullName evidence="4">Ubiquinol-cytochrome C chaperone-domain-containing protein</fullName>
    </submittedName>
</protein>
<evidence type="ECO:0000313" key="5">
    <source>
        <dbReference type="Proteomes" id="UP001492380"/>
    </source>
</evidence>
<gene>
    <name evidence="4" type="ORF">HDK90DRAFT_484690</name>
</gene>
<feature type="region of interest" description="Disordered" evidence="2">
    <location>
        <begin position="26"/>
        <end position="84"/>
    </location>
</feature>
<keyword evidence="5" id="KW-1185">Reference proteome</keyword>
<accession>A0ABR1YPL6</accession>
<feature type="domain" description="Ubiquinol-cytochrome c chaperone" evidence="3">
    <location>
        <begin position="155"/>
        <end position="293"/>
    </location>
</feature>
<proteinExistence type="inferred from homology"/>
<sequence>MASHFACRACRRALQQQSQIFAQATRPAQKRALATTVSRAAKITPEPPTTAAGLENNDDLSKQKALKDSPASKSPAPENLENLDSASLSRRLAQQLRKHSVSTTEPYAAYSGTKGMFEACARQADYKIVRDKDGEAPTTETGEELGEGDGWWYKELGLTPTFNTWAQVTFLHMYILTTRIRLFPAEHAPTWHQNLIDHFFYEAEKRMVKWHNIAASGVRNKYMHDLHIQWRGVVTAYDEGLVKGDAVLATALWRNLYKAEEIDARGLATLVNYIRANLFKLDKSNDALFLGGFEFDTAALREPKLVDKESPWMKKPFEEEAEKKAENKEKSS</sequence>
<dbReference type="Pfam" id="PF03981">
    <property type="entry name" value="Ubiq_cyt_C_chap"/>
    <property type="match status" value="1"/>
</dbReference>
<dbReference type="PANTHER" id="PTHR12184">
    <property type="entry name" value="UBIQUINOL-CYTOCHROME C REDUCTASE COMPLEX ASSEMBLY FACTOR 1 FAMILY MEMBER"/>
    <property type="match status" value="1"/>
</dbReference>
<dbReference type="InterPro" id="IPR007129">
    <property type="entry name" value="Ubiqinol_cyt_c_chaperone_CPB3"/>
</dbReference>
<dbReference type="Proteomes" id="UP001492380">
    <property type="component" value="Unassembled WGS sequence"/>
</dbReference>
<dbReference type="EMBL" id="JBBWRZ010000005">
    <property type="protein sequence ID" value="KAK8235401.1"/>
    <property type="molecule type" value="Genomic_DNA"/>
</dbReference>
<evidence type="ECO:0000256" key="1">
    <source>
        <dbReference type="ARBA" id="ARBA00006407"/>
    </source>
</evidence>
<dbReference type="InterPro" id="IPR021150">
    <property type="entry name" value="Ubiq_cyt_c_chap"/>
</dbReference>
<evidence type="ECO:0000259" key="3">
    <source>
        <dbReference type="Pfam" id="PF03981"/>
    </source>
</evidence>
<comment type="caution">
    <text evidence="4">The sequence shown here is derived from an EMBL/GenBank/DDBJ whole genome shotgun (WGS) entry which is preliminary data.</text>
</comment>
<organism evidence="4 5">
    <name type="scientific">Phyllosticta capitalensis</name>
    <dbReference type="NCBI Taxonomy" id="121624"/>
    <lineage>
        <taxon>Eukaryota</taxon>
        <taxon>Fungi</taxon>
        <taxon>Dikarya</taxon>
        <taxon>Ascomycota</taxon>
        <taxon>Pezizomycotina</taxon>
        <taxon>Dothideomycetes</taxon>
        <taxon>Dothideomycetes incertae sedis</taxon>
        <taxon>Botryosphaeriales</taxon>
        <taxon>Phyllostictaceae</taxon>
        <taxon>Phyllosticta</taxon>
    </lineage>
</organism>
<comment type="similarity">
    <text evidence="1">Belongs to the CBP3 family.</text>
</comment>
<dbReference type="PANTHER" id="PTHR12184:SF1">
    <property type="entry name" value="UBIQUINOL-CYTOCHROME-C REDUCTASE COMPLEX ASSEMBLY FACTOR 1"/>
    <property type="match status" value="1"/>
</dbReference>
<evidence type="ECO:0000256" key="2">
    <source>
        <dbReference type="SAM" id="MobiDB-lite"/>
    </source>
</evidence>
<reference evidence="4 5" key="1">
    <citation type="submission" date="2024-04" db="EMBL/GenBank/DDBJ databases">
        <title>Phyllosticta paracitricarpa is synonymous to the EU quarantine fungus P. citricarpa based on phylogenomic analyses.</title>
        <authorList>
            <consortium name="Lawrence Berkeley National Laboratory"/>
            <person name="Van Ingen-Buijs V.A."/>
            <person name="Van Westerhoven A.C."/>
            <person name="Haridas S."/>
            <person name="Skiadas P."/>
            <person name="Martin F."/>
            <person name="Groenewald J.Z."/>
            <person name="Crous P.W."/>
            <person name="Seidl M.F."/>
        </authorList>
    </citation>
    <scope>NUCLEOTIDE SEQUENCE [LARGE SCALE GENOMIC DNA]</scope>
    <source>
        <strain evidence="4 5">CBS 123374</strain>
    </source>
</reference>
<evidence type="ECO:0000313" key="4">
    <source>
        <dbReference type="EMBL" id="KAK8235401.1"/>
    </source>
</evidence>